<feature type="transmembrane region" description="Helical" evidence="1">
    <location>
        <begin position="257"/>
        <end position="275"/>
    </location>
</feature>
<comment type="caution">
    <text evidence="2">The sequence shown here is derived from an EMBL/GenBank/DDBJ whole genome shotgun (WGS) entry which is preliminary data.</text>
</comment>
<gene>
    <name evidence="2" type="ORF">MettiDRAFT_1462</name>
</gene>
<accession>W9DR86</accession>
<keyword evidence="1" id="KW-0472">Membrane</keyword>
<keyword evidence="3" id="KW-1185">Reference proteome</keyword>
<evidence type="ECO:0000313" key="2">
    <source>
        <dbReference type="EMBL" id="ETA68015.1"/>
    </source>
</evidence>
<keyword evidence="1" id="KW-0812">Transmembrane</keyword>
<feature type="transmembrane region" description="Helical" evidence="1">
    <location>
        <begin position="7"/>
        <end position="31"/>
    </location>
</feature>
<dbReference type="OrthoDB" id="133247at2157"/>
<reference evidence="2 3" key="1">
    <citation type="submission" date="2013-08" db="EMBL/GenBank/DDBJ databases">
        <authorList>
            <consortium name="DOE Joint Genome Institute"/>
            <person name="Eisen J."/>
            <person name="Huntemann M."/>
            <person name="Han J."/>
            <person name="Chen A."/>
            <person name="Kyrpides N."/>
            <person name="Mavromatis K."/>
            <person name="Markowitz V."/>
            <person name="Palaniappan K."/>
            <person name="Ivanova N."/>
            <person name="Schaumberg A."/>
            <person name="Pati A."/>
            <person name="Liolios K."/>
            <person name="Nordberg H.P."/>
            <person name="Cantor M.N."/>
            <person name="Hua S.X."/>
            <person name="Woyke T."/>
        </authorList>
    </citation>
    <scope>NUCLEOTIDE SEQUENCE [LARGE SCALE GENOMIC DNA]</scope>
    <source>
        <strain evidence="2 3">DSM 2278</strain>
    </source>
</reference>
<organism evidence="2 3">
    <name type="scientific">Methanolobus tindarius DSM 2278</name>
    <dbReference type="NCBI Taxonomy" id="1090322"/>
    <lineage>
        <taxon>Archaea</taxon>
        <taxon>Methanobacteriati</taxon>
        <taxon>Methanobacteriota</taxon>
        <taxon>Stenosarchaea group</taxon>
        <taxon>Methanomicrobia</taxon>
        <taxon>Methanosarcinales</taxon>
        <taxon>Methanosarcinaceae</taxon>
        <taxon>Methanolobus</taxon>
    </lineage>
</organism>
<dbReference type="AlphaFoldDB" id="W9DR86"/>
<proteinExistence type="predicted"/>
<protein>
    <submittedName>
        <fullName evidence="2">Uncharacterized protein</fullName>
    </submittedName>
</protein>
<sequence length="279" mass="31220">MKYYREITGSIIVSILLIAAISTCIVCGAVSEDTSDSDKAYYALASIMLNPKEDDKTTMMQWIDETELLSEDEKPELKQNLLDAWERFPDNTDEDLEAAKLALDIAVDVAAKEKAAEKDDSDLAPEEIAAISYSNTYSIKESPGLIEIRGDLPVFSSDEEKQEVYSILDVLHNDIREDIEPYVYPNGPIISNGWNIEGCYSITFSKDMEVTDSQIDEIYELIIKKSMELSGKEVTVAFLEGNIENEMAVEEETTQSATPGFSALSLVFVILLILLRRNR</sequence>
<evidence type="ECO:0000256" key="1">
    <source>
        <dbReference type="SAM" id="Phobius"/>
    </source>
</evidence>
<dbReference type="Proteomes" id="UP000019483">
    <property type="component" value="Unassembled WGS sequence"/>
</dbReference>
<name>W9DR86_METTI</name>
<evidence type="ECO:0000313" key="3">
    <source>
        <dbReference type="Proteomes" id="UP000019483"/>
    </source>
</evidence>
<dbReference type="RefSeq" id="WP_023845151.1">
    <property type="nucleotide sequence ID" value="NZ_AZAJ01000001.1"/>
</dbReference>
<dbReference type="EMBL" id="AZAJ01000001">
    <property type="protein sequence ID" value="ETA68015.1"/>
    <property type="molecule type" value="Genomic_DNA"/>
</dbReference>
<keyword evidence="1" id="KW-1133">Transmembrane helix</keyword>